<gene>
    <name evidence="2" type="ORF">H5P28_00685</name>
</gene>
<dbReference type="SUPFAM" id="SSF54211">
    <property type="entry name" value="Ribosomal protein S5 domain 2-like"/>
    <property type="match status" value="1"/>
</dbReference>
<dbReference type="InterPro" id="IPR008269">
    <property type="entry name" value="Lon_proteolytic"/>
</dbReference>
<dbReference type="InterPro" id="IPR020568">
    <property type="entry name" value="Ribosomal_Su5_D2-typ_SF"/>
</dbReference>
<reference evidence="2 3" key="1">
    <citation type="submission" date="2020-07" db="EMBL/GenBank/DDBJ databases">
        <authorList>
            <person name="Feng X."/>
        </authorList>
    </citation>
    <scope>NUCLEOTIDE SEQUENCE [LARGE SCALE GENOMIC DNA]</scope>
    <source>
        <strain evidence="2 3">JCM31066</strain>
    </source>
</reference>
<feature type="domain" description="Lon proteolytic" evidence="1">
    <location>
        <begin position="85"/>
        <end position="151"/>
    </location>
</feature>
<dbReference type="AlphaFoldDB" id="A0A842HAL5"/>
<protein>
    <recommendedName>
        <fullName evidence="1">Lon proteolytic domain-containing protein</fullName>
    </recommendedName>
</protein>
<proteinExistence type="predicted"/>
<dbReference type="Pfam" id="PF05362">
    <property type="entry name" value="Lon_C"/>
    <property type="match status" value="1"/>
</dbReference>
<evidence type="ECO:0000259" key="1">
    <source>
        <dbReference type="Pfam" id="PF05362"/>
    </source>
</evidence>
<dbReference type="Gene3D" id="3.30.230.10">
    <property type="match status" value="1"/>
</dbReference>
<evidence type="ECO:0000313" key="2">
    <source>
        <dbReference type="EMBL" id="MBC2592766.1"/>
    </source>
</evidence>
<accession>A0A842HAL5</accession>
<evidence type="ECO:0000313" key="3">
    <source>
        <dbReference type="Proteomes" id="UP000546464"/>
    </source>
</evidence>
<dbReference type="GO" id="GO:0004176">
    <property type="term" value="F:ATP-dependent peptidase activity"/>
    <property type="evidence" value="ECO:0007669"/>
    <property type="project" value="InterPro"/>
</dbReference>
<dbReference type="GO" id="GO:0006508">
    <property type="term" value="P:proteolysis"/>
    <property type="evidence" value="ECO:0007669"/>
    <property type="project" value="InterPro"/>
</dbReference>
<dbReference type="InterPro" id="IPR014721">
    <property type="entry name" value="Ribsml_uS5_D2-typ_fold_subgr"/>
</dbReference>
<organism evidence="2 3">
    <name type="scientific">Ruficoccus amylovorans</name>
    <dbReference type="NCBI Taxonomy" id="1804625"/>
    <lineage>
        <taxon>Bacteria</taxon>
        <taxon>Pseudomonadati</taxon>
        <taxon>Verrucomicrobiota</taxon>
        <taxon>Opitutia</taxon>
        <taxon>Puniceicoccales</taxon>
        <taxon>Cerasicoccaceae</taxon>
        <taxon>Ruficoccus</taxon>
    </lineage>
</organism>
<comment type="caution">
    <text evidence="2">The sequence shown here is derived from an EMBL/GenBank/DDBJ whole genome shotgun (WGS) entry which is preliminary data.</text>
</comment>
<keyword evidence="3" id="KW-1185">Reference proteome</keyword>
<dbReference type="Proteomes" id="UP000546464">
    <property type="component" value="Unassembled WGS sequence"/>
</dbReference>
<dbReference type="RefSeq" id="WP_185673786.1">
    <property type="nucleotide sequence ID" value="NZ_JACHVB010000010.1"/>
</dbReference>
<sequence>MHAVLVTPGRSEAIIAPILVQVAAEGRGRVRFQGISAFDDGLRAHIRRDIVPYVDQVLGELGISMPRLAISIANPDVTSMADAGICVSGFSADVPLTLAMLSAVLGVPLRQDVLATGHLASCAGDIGMVGSLDQKANAAAKSGVVREFIYPALDSAGGSLSSESRERFRLALRDAGRCVRLRSVTTLAQAIGYAFKPYNLLCGALRRGYWGRSTDGASGVLSCAGEGVFKEMLKRLLLRGEFEKARQLLALWVEHHACRGHYPPGTGKLLGDTLASMPSAILRLKAHFPLVPEESILRLASYATAEHVEDFHGLIRANGGESLRCGSDAKTDADAEAILDLVLSELDERTLQIEIHAPLDRALNAYPLQEDGDLHSHIVAFYVAMVVELGGTLSERTHATDAYALVGEAYRDLGGLKAAIADGRMPGGRRRLIERMYAAMAKQRVENRVQFVFQQALDPLDYQTKLAVTQAFIRRFSDALPESVLSQPAERFAQHWEELVRHWVASQAYVRKHLYFC</sequence>
<dbReference type="EMBL" id="JACHVB010000010">
    <property type="protein sequence ID" value="MBC2592766.1"/>
    <property type="molecule type" value="Genomic_DNA"/>
</dbReference>
<name>A0A842HAL5_9BACT</name>
<dbReference type="GO" id="GO:0004252">
    <property type="term" value="F:serine-type endopeptidase activity"/>
    <property type="evidence" value="ECO:0007669"/>
    <property type="project" value="InterPro"/>
</dbReference>